<dbReference type="Proteomes" id="UP000299102">
    <property type="component" value="Unassembled WGS sequence"/>
</dbReference>
<organism evidence="2 3">
    <name type="scientific">Eumeta variegata</name>
    <name type="common">Bagworm moth</name>
    <name type="synonym">Eumeta japonica</name>
    <dbReference type="NCBI Taxonomy" id="151549"/>
    <lineage>
        <taxon>Eukaryota</taxon>
        <taxon>Metazoa</taxon>
        <taxon>Ecdysozoa</taxon>
        <taxon>Arthropoda</taxon>
        <taxon>Hexapoda</taxon>
        <taxon>Insecta</taxon>
        <taxon>Pterygota</taxon>
        <taxon>Neoptera</taxon>
        <taxon>Endopterygota</taxon>
        <taxon>Lepidoptera</taxon>
        <taxon>Glossata</taxon>
        <taxon>Ditrysia</taxon>
        <taxon>Tineoidea</taxon>
        <taxon>Psychidae</taxon>
        <taxon>Oiketicinae</taxon>
        <taxon>Eumeta</taxon>
    </lineage>
</organism>
<evidence type="ECO:0000313" key="2">
    <source>
        <dbReference type="EMBL" id="GBP53991.1"/>
    </source>
</evidence>
<sequence length="265" mass="29829">MAKASRKTSPIRKLTIFELSTRMSTRSLDDADKLENRGGNIRNHRAAATRRAPAPAPNKFTELAGDGERSLSNRRRNLSCCVNLGKITWRAFPEQSIASGPCAPAIGRGGRWLTRRAAATSTPRAGLSRASINGNREIVCNPICLTFSAREPGVRKCALITGLFLLAADVSRYRLSVNCRRARNGAAKHYPRDVFDVKHLYARWSGDKLRRLNIQETLDFDLCRLRLALFAGREDNAFRRYQASHTSETFRFDLCRVRLIVHFLL</sequence>
<accession>A0A4C1WRV4</accession>
<proteinExistence type="predicted"/>
<reference evidence="2 3" key="1">
    <citation type="journal article" date="2019" name="Commun. Biol.">
        <title>The bagworm genome reveals a unique fibroin gene that provides high tensile strength.</title>
        <authorList>
            <person name="Kono N."/>
            <person name="Nakamura H."/>
            <person name="Ohtoshi R."/>
            <person name="Tomita M."/>
            <person name="Numata K."/>
            <person name="Arakawa K."/>
        </authorList>
    </citation>
    <scope>NUCLEOTIDE SEQUENCE [LARGE SCALE GENOMIC DNA]</scope>
</reference>
<evidence type="ECO:0000313" key="3">
    <source>
        <dbReference type="Proteomes" id="UP000299102"/>
    </source>
</evidence>
<comment type="caution">
    <text evidence="2">The sequence shown here is derived from an EMBL/GenBank/DDBJ whole genome shotgun (WGS) entry which is preliminary data.</text>
</comment>
<protein>
    <submittedName>
        <fullName evidence="2">Uncharacterized protein</fullName>
    </submittedName>
</protein>
<name>A0A4C1WRV4_EUMVA</name>
<feature type="region of interest" description="Disordered" evidence="1">
    <location>
        <begin position="31"/>
        <end position="64"/>
    </location>
</feature>
<keyword evidence="3" id="KW-1185">Reference proteome</keyword>
<dbReference type="EMBL" id="BGZK01000637">
    <property type="protein sequence ID" value="GBP53991.1"/>
    <property type="molecule type" value="Genomic_DNA"/>
</dbReference>
<evidence type="ECO:0000256" key="1">
    <source>
        <dbReference type="SAM" id="MobiDB-lite"/>
    </source>
</evidence>
<dbReference type="AlphaFoldDB" id="A0A4C1WRV4"/>
<gene>
    <name evidence="2" type="ORF">EVAR_36874_1</name>
</gene>